<organism evidence="6">
    <name type="scientific">uncultured Acidimicrobiales bacterium</name>
    <dbReference type="NCBI Taxonomy" id="310071"/>
    <lineage>
        <taxon>Bacteria</taxon>
        <taxon>Bacillati</taxon>
        <taxon>Actinomycetota</taxon>
        <taxon>Acidimicrobiia</taxon>
        <taxon>Acidimicrobiales</taxon>
        <taxon>environmental samples</taxon>
    </lineage>
</organism>
<gene>
    <name evidence="6" type="ORF">AVDCRST_MAG76-1826</name>
</gene>
<dbReference type="GO" id="GO:0016020">
    <property type="term" value="C:membrane"/>
    <property type="evidence" value="ECO:0007669"/>
    <property type="project" value="InterPro"/>
</dbReference>
<feature type="transmembrane region" description="Helical" evidence="4">
    <location>
        <begin position="185"/>
        <end position="208"/>
    </location>
</feature>
<accession>A0A6J4I4G3</accession>
<dbReference type="CDD" id="cd06225">
    <property type="entry name" value="HAMP"/>
    <property type="match status" value="1"/>
</dbReference>
<dbReference type="SMART" id="SM00304">
    <property type="entry name" value="HAMP"/>
    <property type="match status" value="1"/>
</dbReference>
<proteinExistence type="predicted"/>
<name>A0A6J4I4G3_9ACTN</name>
<keyword evidence="1 4" id="KW-0812">Transmembrane</keyword>
<dbReference type="Gene3D" id="3.60.40.10">
    <property type="entry name" value="PPM-type phosphatase domain"/>
    <property type="match status" value="1"/>
</dbReference>
<dbReference type="CDD" id="cd19410">
    <property type="entry name" value="HK9-like_sensor"/>
    <property type="match status" value="1"/>
</dbReference>
<dbReference type="InterPro" id="IPR007891">
    <property type="entry name" value="CHASE3"/>
</dbReference>
<dbReference type="GO" id="GO:0007165">
    <property type="term" value="P:signal transduction"/>
    <property type="evidence" value="ECO:0007669"/>
    <property type="project" value="InterPro"/>
</dbReference>
<dbReference type="Pfam" id="PF00672">
    <property type="entry name" value="HAMP"/>
    <property type="match status" value="1"/>
</dbReference>
<dbReference type="InterPro" id="IPR036457">
    <property type="entry name" value="PPM-type-like_dom_sf"/>
</dbReference>
<feature type="domain" description="HAMP" evidence="5">
    <location>
        <begin position="206"/>
        <end position="258"/>
    </location>
</feature>
<dbReference type="Pfam" id="PF07228">
    <property type="entry name" value="SpoIIE"/>
    <property type="match status" value="1"/>
</dbReference>
<reference evidence="6" key="1">
    <citation type="submission" date="2020-02" db="EMBL/GenBank/DDBJ databases">
        <authorList>
            <person name="Meier V. D."/>
        </authorList>
    </citation>
    <scope>NUCLEOTIDE SEQUENCE</scope>
    <source>
        <strain evidence="6">AVDCRST_MAG76</strain>
    </source>
</reference>
<evidence type="ECO:0000259" key="5">
    <source>
        <dbReference type="PROSITE" id="PS50885"/>
    </source>
</evidence>
<evidence type="ECO:0000256" key="3">
    <source>
        <dbReference type="ARBA" id="ARBA00022989"/>
    </source>
</evidence>
<dbReference type="GO" id="GO:0016791">
    <property type="term" value="F:phosphatase activity"/>
    <property type="evidence" value="ECO:0007669"/>
    <property type="project" value="TreeGrafter"/>
</dbReference>
<dbReference type="EMBL" id="CADCSZ010000110">
    <property type="protein sequence ID" value="CAA9242209.1"/>
    <property type="molecule type" value="Genomic_DNA"/>
</dbReference>
<dbReference type="SMART" id="SM00331">
    <property type="entry name" value="PP2C_SIG"/>
    <property type="match status" value="1"/>
</dbReference>
<evidence type="ECO:0000256" key="1">
    <source>
        <dbReference type="ARBA" id="ARBA00022692"/>
    </source>
</evidence>
<dbReference type="PROSITE" id="PS50885">
    <property type="entry name" value="HAMP"/>
    <property type="match status" value="1"/>
</dbReference>
<dbReference type="PANTHER" id="PTHR43156">
    <property type="entry name" value="STAGE II SPORULATION PROTEIN E-RELATED"/>
    <property type="match status" value="1"/>
</dbReference>
<protein>
    <submittedName>
        <fullName evidence="6">Stage II sporulation protein E</fullName>
    </submittedName>
</protein>
<sequence>MRLRRRVQLLALAFVALIGLDVAFAVRLTVVRDNTTEVVEERLNPARAEVAALLNAFISQETGQRGYIITGRDGQLDVYLNGRRSAARAVEELRRLLAAEPALLGGVEASQAAIARWQEQVAEPEIAAKRSGRVGEAEVLVEAEGTLRLFEQATARIDEVRRGVNVELMQAEEDRDRARSLTTRVLVASLVIALGIAVVTRILITRWFTVPIDDLRRSVAQVAGGDLDHVIESVGPPELEEVADGVEAMRRRILTELGDADRARGALARRGLVVLTLRDELAASKVPLAPGWAVAGRFEPAEGIIAGDWWDVVDLGDGRTALALVDVAGHGAATGVYALRTKQLTMAALREGLGPGEAWSWVQRAMGDTGEQFLTGALVVLDPTTGRCRWSSAGHPDLLLVGSAGDIKHLEATGPVCGSVIPGPWAEAEAMVEPGGFLIAFTDGLIEPRNKAGEEFGADRLTALVRAAASGTADAVADACIAAARRHAAGGFTDDVTLVVLGRSR</sequence>
<dbReference type="PANTHER" id="PTHR43156:SF2">
    <property type="entry name" value="STAGE II SPORULATION PROTEIN E"/>
    <property type="match status" value="1"/>
</dbReference>
<dbReference type="AlphaFoldDB" id="A0A6J4I4G3"/>
<keyword evidence="2" id="KW-0378">Hydrolase</keyword>
<dbReference type="InterPro" id="IPR003660">
    <property type="entry name" value="HAMP_dom"/>
</dbReference>
<evidence type="ECO:0000256" key="2">
    <source>
        <dbReference type="ARBA" id="ARBA00022801"/>
    </source>
</evidence>
<dbReference type="Gene3D" id="6.10.340.10">
    <property type="match status" value="1"/>
</dbReference>
<dbReference type="Pfam" id="PF05227">
    <property type="entry name" value="CHASE3"/>
    <property type="match status" value="1"/>
</dbReference>
<dbReference type="SUPFAM" id="SSF81606">
    <property type="entry name" value="PP2C-like"/>
    <property type="match status" value="1"/>
</dbReference>
<evidence type="ECO:0000256" key="4">
    <source>
        <dbReference type="SAM" id="Phobius"/>
    </source>
</evidence>
<keyword evidence="4" id="KW-0472">Membrane</keyword>
<evidence type="ECO:0000313" key="6">
    <source>
        <dbReference type="EMBL" id="CAA9242209.1"/>
    </source>
</evidence>
<dbReference type="InterPro" id="IPR052016">
    <property type="entry name" value="Bact_Sigma-Reg"/>
</dbReference>
<keyword evidence="3 4" id="KW-1133">Transmembrane helix</keyword>
<dbReference type="InterPro" id="IPR001932">
    <property type="entry name" value="PPM-type_phosphatase-like_dom"/>
</dbReference>